<dbReference type="InterPro" id="IPR041577">
    <property type="entry name" value="RT_RNaseH_2"/>
</dbReference>
<dbReference type="AlphaFoldDB" id="A0AAD4Z7D9"/>
<organism evidence="3 4">
    <name type="scientific">Prunus dulcis</name>
    <name type="common">Almond</name>
    <name type="synonym">Amygdalus dulcis</name>
    <dbReference type="NCBI Taxonomy" id="3755"/>
    <lineage>
        <taxon>Eukaryota</taxon>
        <taxon>Viridiplantae</taxon>
        <taxon>Streptophyta</taxon>
        <taxon>Embryophyta</taxon>
        <taxon>Tracheophyta</taxon>
        <taxon>Spermatophyta</taxon>
        <taxon>Magnoliopsida</taxon>
        <taxon>eudicotyledons</taxon>
        <taxon>Gunneridae</taxon>
        <taxon>Pentapetalae</taxon>
        <taxon>rosids</taxon>
        <taxon>fabids</taxon>
        <taxon>Rosales</taxon>
        <taxon>Rosaceae</taxon>
        <taxon>Amygdaloideae</taxon>
        <taxon>Amygdaleae</taxon>
        <taxon>Prunus</taxon>
    </lineage>
</organism>
<evidence type="ECO:0000313" key="4">
    <source>
        <dbReference type="Proteomes" id="UP001054821"/>
    </source>
</evidence>
<dbReference type="SUPFAM" id="SSF56672">
    <property type="entry name" value="DNA/RNA polymerases"/>
    <property type="match status" value="1"/>
</dbReference>
<dbReference type="Gene3D" id="3.10.10.10">
    <property type="entry name" value="HIV Type 1 Reverse Transcriptase, subunit A, domain 1"/>
    <property type="match status" value="2"/>
</dbReference>
<dbReference type="InterPro" id="IPR043502">
    <property type="entry name" value="DNA/RNA_pol_sf"/>
</dbReference>
<dbReference type="Pfam" id="PF00078">
    <property type="entry name" value="RVT_1"/>
    <property type="match status" value="1"/>
</dbReference>
<evidence type="ECO:0000259" key="2">
    <source>
        <dbReference type="Pfam" id="PF17919"/>
    </source>
</evidence>
<feature type="domain" description="Reverse transcriptase/retrotransposon-derived protein RNase H-like" evidence="2">
    <location>
        <begin position="331"/>
        <end position="421"/>
    </location>
</feature>
<accession>A0AAD4Z7D9</accession>
<proteinExistence type="predicted"/>
<evidence type="ECO:0000313" key="3">
    <source>
        <dbReference type="EMBL" id="KAI5335259.1"/>
    </source>
</evidence>
<dbReference type="PANTHER" id="PTHR24559">
    <property type="entry name" value="TRANSPOSON TY3-I GAG-POL POLYPROTEIN"/>
    <property type="match status" value="1"/>
</dbReference>
<dbReference type="EMBL" id="JAJFAZ020000004">
    <property type="protein sequence ID" value="KAI5335259.1"/>
    <property type="molecule type" value="Genomic_DNA"/>
</dbReference>
<dbReference type="Gene3D" id="3.30.70.270">
    <property type="match status" value="2"/>
</dbReference>
<dbReference type="Pfam" id="PF17919">
    <property type="entry name" value="RT_RNaseH_2"/>
    <property type="match status" value="1"/>
</dbReference>
<reference evidence="3 4" key="1">
    <citation type="journal article" date="2022" name="G3 (Bethesda)">
        <title>Whole-genome sequence and methylome profiling of the almond [Prunus dulcis (Mill.) D.A. Webb] cultivar 'Nonpareil'.</title>
        <authorList>
            <person name="D'Amico-Willman K.M."/>
            <person name="Ouma W.Z."/>
            <person name="Meulia T."/>
            <person name="Sideli G.M."/>
            <person name="Gradziel T.M."/>
            <person name="Fresnedo-Ramirez J."/>
        </authorList>
    </citation>
    <scope>NUCLEOTIDE SEQUENCE [LARGE SCALE GENOMIC DNA]</scope>
    <source>
        <strain evidence="3">Clone GOH B32 T37-40</strain>
    </source>
</reference>
<evidence type="ECO:0008006" key="5">
    <source>
        <dbReference type="Google" id="ProtNLM"/>
    </source>
</evidence>
<keyword evidence="4" id="KW-1185">Reference proteome</keyword>
<dbReference type="Pfam" id="PF08284">
    <property type="entry name" value="RVP_2"/>
    <property type="match status" value="1"/>
</dbReference>
<dbReference type="InterPro" id="IPR053134">
    <property type="entry name" value="RNA-dir_DNA_polymerase"/>
</dbReference>
<evidence type="ECO:0000259" key="1">
    <source>
        <dbReference type="Pfam" id="PF00078"/>
    </source>
</evidence>
<dbReference type="PANTHER" id="PTHR24559:SF444">
    <property type="entry name" value="REVERSE TRANSCRIPTASE DOMAIN-CONTAINING PROTEIN"/>
    <property type="match status" value="1"/>
</dbReference>
<comment type="caution">
    <text evidence="3">The sequence shown here is derived from an EMBL/GenBank/DDBJ whole genome shotgun (WGS) entry which is preliminary data.</text>
</comment>
<dbReference type="FunFam" id="3.30.70.270:FF:000020">
    <property type="entry name" value="Transposon Tf2-6 polyprotein-like Protein"/>
    <property type="match status" value="1"/>
</dbReference>
<dbReference type="CDD" id="cd01647">
    <property type="entry name" value="RT_LTR"/>
    <property type="match status" value="1"/>
</dbReference>
<protein>
    <recommendedName>
        <fullName evidence="5">Transposable element protein</fullName>
    </recommendedName>
</protein>
<dbReference type="FunFam" id="3.10.10.10:FF:000002">
    <property type="entry name" value="Retrovirus-related Pol polyprotein from transposon 17.6-like protein"/>
    <property type="match status" value="1"/>
</dbReference>
<name>A0AAD4Z7D9_PRUDU</name>
<dbReference type="InterPro" id="IPR043128">
    <property type="entry name" value="Rev_trsase/Diguanyl_cyclase"/>
</dbReference>
<dbReference type="Proteomes" id="UP001054821">
    <property type="component" value="Chromosome 4"/>
</dbReference>
<feature type="domain" description="Reverse transcriptase" evidence="1">
    <location>
        <begin position="198"/>
        <end position="286"/>
    </location>
</feature>
<sequence length="423" mass="48020">MSQQQAQASPDVVTGILPVFGIPARVLIDPGATHSFVIPSFAHNANVRLSALRDELAISVPTGEIFHVVTFYGERRKGCSGYLALVIDTRDHGLKLEDIPVVQEFPDVFPEDLLGLPPHWEIEFTIELIPGTNPISQAPYRMAPAELKELKIQLQELVDKGFIRPSFSPWGAPVLFVKKKDGTMRLSIDYRQLNKVTVRNREEDVPKAAFRTRYGHYEFLVMPFGLTNAPAAFMDLLNRVIQRYLDRFMIVFIDDILVYSKSQKAHMKHLNGIYVDLQKIEAVVNWLRPTSVTEIQSFLGLVGYYRRFVEGFSTIAAPLTYLTRKGVKFAWSDKCEESFIELKTRLTTASVLAFSNVSGNFVIYSDAFQQGLGCVLMQHGRVITYASRELKKHELNYPVHDLELAAVVFALKIWRHYLYGETC</sequence>
<gene>
    <name evidence="3" type="ORF">L3X38_025392</name>
</gene>
<dbReference type="InterPro" id="IPR000477">
    <property type="entry name" value="RT_dom"/>
</dbReference>